<comment type="caution">
    <text evidence="6">The sequence shown here is derived from an EMBL/GenBank/DDBJ whole genome shotgun (WGS) entry which is preliminary data.</text>
</comment>
<comment type="subcellular location">
    <subcellularLocation>
        <location evidence="1">Membrane</location>
        <topology evidence="1">Multi-pass membrane protein</topology>
    </subcellularLocation>
</comment>
<evidence type="ECO:0000256" key="2">
    <source>
        <dbReference type="ARBA" id="ARBA00009877"/>
    </source>
</evidence>
<protein>
    <submittedName>
        <fullName evidence="6">Uncharacterized protein</fullName>
    </submittedName>
</protein>
<proteinExistence type="inferred from homology"/>
<sequence length="376" mass="40526">MTRPAFHPHQTPLQQCRPFSLIPLLESSITCSTTVLQTLHATTLTPWYLTIPLFALTINLCARLPTTLFTRRVALRRAGLTPLGLAWAGRVQRDMASSAAAAAAQEQAAGGPLAMRKWMVKYAAANAREQRRRNRRWGVQRWKDWVPALMVFPVWLAGIEALRRMCGGPRGMLGNVVFGLKGGDATGVGGHLAEGVKGVEDAFGGGGGVAVGADGAALATEVQEALAGSVADPTMATEGCLWFQDLMVADPYHVLPFALSAALALNLLPKSKVAARHFFGLAAEPGTVVMQSKWRLRLQRGLLMVAIAVGPLTMDLPAALHLYWISSSALTQLSTAIVARLMPLPTTVTPAKKSEQTFVMPERDETKDTLYNKRQA</sequence>
<reference evidence="6" key="2">
    <citation type="submission" date="2023-05" db="EMBL/GenBank/DDBJ databases">
        <authorList>
            <consortium name="Lawrence Berkeley National Laboratory"/>
            <person name="Steindorff A."/>
            <person name="Hensen N."/>
            <person name="Bonometti L."/>
            <person name="Westerberg I."/>
            <person name="Brannstrom I.O."/>
            <person name="Guillou S."/>
            <person name="Cros-Aarteil S."/>
            <person name="Calhoun S."/>
            <person name="Haridas S."/>
            <person name="Kuo A."/>
            <person name="Mondo S."/>
            <person name="Pangilinan J."/>
            <person name="Riley R."/>
            <person name="Labutti K."/>
            <person name="Andreopoulos B."/>
            <person name="Lipzen A."/>
            <person name="Chen C."/>
            <person name="Yanf M."/>
            <person name="Daum C."/>
            <person name="Ng V."/>
            <person name="Clum A."/>
            <person name="Ohm R."/>
            <person name="Martin F."/>
            <person name="Silar P."/>
            <person name="Natvig D."/>
            <person name="Lalanne C."/>
            <person name="Gautier V."/>
            <person name="Ament-Velasquez S.L."/>
            <person name="Kruys A."/>
            <person name="Hutchinson M.I."/>
            <person name="Powell A.J."/>
            <person name="Barry K."/>
            <person name="Miller A.N."/>
            <person name="Grigoriev I.V."/>
            <person name="Debuchy R."/>
            <person name="Gladieux P."/>
            <person name="Thoren M.H."/>
            <person name="Johannesson H."/>
        </authorList>
    </citation>
    <scope>NUCLEOTIDE SEQUENCE</scope>
    <source>
        <strain evidence="6">CBS 123565</strain>
    </source>
</reference>
<evidence type="ECO:0000256" key="4">
    <source>
        <dbReference type="ARBA" id="ARBA00022989"/>
    </source>
</evidence>
<evidence type="ECO:0000256" key="3">
    <source>
        <dbReference type="ARBA" id="ARBA00022692"/>
    </source>
</evidence>
<evidence type="ECO:0000256" key="5">
    <source>
        <dbReference type="ARBA" id="ARBA00023136"/>
    </source>
</evidence>
<dbReference type="GO" id="GO:0033617">
    <property type="term" value="P:mitochondrial respiratory chain complex IV assembly"/>
    <property type="evidence" value="ECO:0007669"/>
    <property type="project" value="TreeGrafter"/>
</dbReference>
<dbReference type="GO" id="GO:0032979">
    <property type="term" value="P:protein insertion into mitochondrial inner membrane from matrix"/>
    <property type="evidence" value="ECO:0007669"/>
    <property type="project" value="TreeGrafter"/>
</dbReference>
<evidence type="ECO:0000313" key="6">
    <source>
        <dbReference type="EMBL" id="KAK4135672.1"/>
    </source>
</evidence>
<dbReference type="Proteomes" id="UP001304895">
    <property type="component" value="Unassembled WGS sequence"/>
</dbReference>
<dbReference type="GO" id="GO:0005743">
    <property type="term" value="C:mitochondrial inner membrane"/>
    <property type="evidence" value="ECO:0007669"/>
    <property type="project" value="TreeGrafter"/>
</dbReference>
<keyword evidence="4" id="KW-1133">Transmembrane helix</keyword>
<keyword evidence="5" id="KW-0472">Membrane</keyword>
<dbReference type="InterPro" id="IPR001708">
    <property type="entry name" value="YidC/ALB3/OXA1/COX18"/>
</dbReference>
<name>A0AAN6UMA7_9PEZI</name>
<comment type="similarity">
    <text evidence="2">Belongs to the OXA1/ALB3/YidC family.</text>
</comment>
<gene>
    <name evidence="6" type="ORF">BT67DRAFT_418741</name>
</gene>
<keyword evidence="3" id="KW-0812">Transmembrane</keyword>
<evidence type="ECO:0000313" key="7">
    <source>
        <dbReference type="Proteomes" id="UP001304895"/>
    </source>
</evidence>
<accession>A0AAN6UMA7</accession>
<dbReference type="EMBL" id="MU853405">
    <property type="protein sequence ID" value="KAK4135672.1"/>
    <property type="molecule type" value="Genomic_DNA"/>
</dbReference>
<organism evidence="6 7">
    <name type="scientific">Trichocladium antarcticum</name>
    <dbReference type="NCBI Taxonomy" id="1450529"/>
    <lineage>
        <taxon>Eukaryota</taxon>
        <taxon>Fungi</taxon>
        <taxon>Dikarya</taxon>
        <taxon>Ascomycota</taxon>
        <taxon>Pezizomycotina</taxon>
        <taxon>Sordariomycetes</taxon>
        <taxon>Sordariomycetidae</taxon>
        <taxon>Sordariales</taxon>
        <taxon>Chaetomiaceae</taxon>
        <taxon>Trichocladium</taxon>
    </lineage>
</organism>
<evidence type="ECO:0000256" key="1">
    <source>
        <dbReference type="ARBA" id="ARBA00004141"/>
    </source>
</evidence>
<dbReference type="PANTHER" id="PTHR12428">
    <property type="entry name" value="OXA1"/>
    <property type="match status" value="1"/>
</dbReference>
<dbReference type="AlphaFoldDB" id="A0AAN6UMA7"/>
<reference evidence="6" key="1">
    <citation type="journal article" date="2023" name="Mol. Phylogenet. Evol.">
        <title>Genome-scale phylogeny and comparative genomics of the fungal order Sordariales.</title>
        <authorList>
            <person name="Hensen N."/>
            <person name="Bonometti L."/>
            <person name="Westerberg I."/>
            <person name="Brannstrom I.O."/>
            <person name="Guillou S."/>
            <person name="Cros-Aarteil S."/>
            <person name="Calhoun S."/>
            <person name="Haridas S."/>
            <person name="Kuo A."/>
            <person name="Mondo S."/>
            <person name="Pangilinan J."/>
            <person name="Riley R."/>
            <person name="LaButti K."/>
            <person name="Andreopoulos B."/>
            <person name="Lipzen A."/>
            <person name="Chen C."/>
            <person name="Yan M."/>
            <person name="Daum C."/>
            <person name="Ng V."/>
            <person name="Clum A."/>
            <person name="Steindorff A."/>
            <person name="Ohm R.A."/>
            <person name="Martin F."/>
            <person name="Silar P."/>
            <person name="Natvig D.O."/>
            <person name="Lalanne C."/>
            <person name="Gautier V."/>
            <person name="Ament-Velasquez S.L."/>
            <person name="Kruys A."/>
            <person name="Hutchinson M.I."/>
            <person name="Powell A.J."/>
            <person name="Barry K."/>
            <person name="Miller A.N."/>
            <person name="Grigoriev I.V."/>
            <person name="Debuchy R."/>
            <person name="Gladieux P."/>
            <person name="Hiltunen Thoren M."/>
            <person name="Johannesson H."/>
        </authorList>
    </citation>
    <scope>NUCLEOTIDE SEQUENCE</scope>
    <source>
        <strain evidence="6">CBS 123565</strain>
    </source>
</reference>
<keyword evidence="7" id="KW-1185">Reference proteome</keyword>
<dbReference type="PANTHER" id="PTHR12428:SF65">
    <property type="entry name" value="CYTOCHROME C OXIDASE ASSEMBLY PROTEIN COX18, MITOCHONDRIAL"/>
    <property type="match status" value="1"/>
</dbReference>
<dbReference type="GO" id="GO:0032977">
    <property type="term" value="F:membrane insertase activity"/>
    <property type="evidence" value="ECO:0007669"/>
    <property type="project" value="InterPro"/>
</dbReference>